<gene>
    <name evidence="2" type="ORF">A2557_07500</name>
</gene>
<dbReference type="AlphaFoldDB" id="A0A1F6H395"/>
<keyword evidence="1" id="KW-0732">Signal</keyword>
<dbReference type="EMBL" id="MFNF01000001">
    <property type="protein sequence ID" value="OGH04822.1"/>
    <property type="molecule type" value="Genomic_DNA"/>
</dbReference>
<organism evidence="2 3">
    <name type="scientific">Candidatus Lambdaproteobacteria bacterium RIFOXYD2_FULL_56_26</name>
    <dbReference type="NCBI Taxonomy" id="1817773"/>
    <lineage>
        <taxon>Bacteria</taxon>
        <taxon>Pseudomonadati</taxon>
        <taxon>Pseudomonadota</taxon>
        <taxon>Candidatus Lambdaproteobacteria</taxon>
    </lineage>
</organism>
<accession>A0A1F6H395</accession>
<comment type="caution">
    <text evidence="2">The sequence shown here is derived from an EMBL/GenBank/DDBJ whole genome shotgun (WGS) entry which is preliminary data.</text>
</comment>
<feature type="chain" id="PRO_5009524912" description="GH10 domain-containing protein" evidence="1">
    <location>
        <begin position="24"/>
        <end position="479"/>
    </location>
</feature>
<evidence type="ECO:0008006" key="4">
    <source>
        <dbReference type="Google" id="ProtNLM"/>
    </source>
</evidence>
<evidence type="ECO:0000256" key="1">
    <source>
        <dbReference type="SAM" id="SignalP"/>
    </source>
</evidence>
<name>A0A1F6H395_9PROT</name>
<evidence type="ECO:0000313" key="2">
    <source>
        <dbReference type="EMBL" id="OGH04822.1"/>
    </source>
</evidence>
<proteinExistence type="predicted"/>
<protein>
    <recommendedName>
        <fullName evidence="4">GH10 domain-containing protein</fullName>
    </recommendedName>
</protein>
<feature type="signal peptide" evidence="1">
    <location>
        <begin position="1"/>
        <end position="23"/>
    </location>
</feature>
<reference evidence="2 3" key="1">
    <citation type="journal article" date="2016" name="Nat. Commun.">
        <title>Thousands of microbial genomes shed light on interconnected biogeochemical processes in an aquifer system.</title>
        <authorList>
            <person name="Anantharaman K."/>
            <person name="Brown C.T."/>
            <person name="Hug L.A."/>
            <person name="Sharon I."/>
            <person name="Castelle C.J."/>
            <person name="Probst A.J."/>
            <person name="Thomas B.C."/>
            <person name="Singh A."/>
            <person name="Wilkins M.J."/>
            <person name="Karaoz U."/>
            <person name="Brodie E.L."/>
            <person name="Williams K.H."/>
            <person name="Hubbard S.S."/>
            <person name="Banfield J.F."/>
        </authorList>
    </citation>
    <scope>NUCLEOTIDE SEQUENCE [LARGE SCALE GENOMIC DNA]</scope>
</reference>
<sequence>MKSIKGLSLAVLALTVGAPALWAAHRSQGALAQAATAVHADAPAPVGEAGETGNFIEDKLFKILLDTYERRDEHEFLKFYDFYLESFPNSAKKAQLAEYRQKFFYNEALDVYKLGGALVEVGYPEAKSWDEAAELFRQFKQRGMKFVQVKVMQKVGDPVFLFSKGGIKQGYFFPNPNGPVLDNLLDRLADLAHDNDLKLLASLPIRNFPALDRLPSLVLDQSFNPVSTDMKFNGHLDLMHPEALDFLLNLTEALTKTKVDGLVIENDFTYEPQEGFSEMARRRFKLDSGISLDLHSLVVSFPSKGDFGVVGQEEYQTYLLWRSRQIKQLLWELVEKTKKMRAEFLVGIEVTPEMLDSNPLASMYWYSTSLDLLWDLPVDFRIFCWAKRGHPGESGTKDYFSAVDRYTQRLSPGSQSFLKVPLNDQTQNVILLNDRIRRNLGWMEDHDGLLHAIGPLDRRYNWNFLQHKVVEKLEVEEVK</sequence>
<evidence type="ECO:0000313" key="3">
    <source>
        <dbReference type="Proteomes" id="UP000177583"/>
    </source>
</evidence>
<dbReference type="Gene3D" id="3.20.20.80">
    <property type="entry name" value="Glycosidases"/>
    <property type="match status" value="1"/>
</dbReference>
<dbReference type="Proteomes" id="UP000177583">
    <property type="component" value="Unassembled WGS sequence"/>
</dbReference>